<reference evidence="2" key="2">
    <citation type="submission" date="2023-01" db="EMBL/GenBank/DDBJ databases">
        <authorList>
            <person name="Sun Q."/>
            <person name="Evtushenko L."/>
        </authorList>
    </citation>
    <scope>NUCLEOTIDE SEQUENCE</scope>
    <source>
        <strain evidence="2">VKM B-2484</strain>
    </source>
</reference>
<dbReference type="InterPro" id="IPR002622">
    <property type="entry name" value="Transposase_14"/>
</dbReference>
<keyword evidence="3" id="KW-1185">Reference proteome</keyword>
<evidence type="ECO:0000313" key="3">
    <source>
        <dbReference type="Proteomes" id="UP001143370"/>
    </source>
</evidence>
<dbReference type="EMBL" id="BSFJ01000031">
    <property type="protein sequence ID" value="GLK73622.1"/>
    <property type="molecule type" value="Genomic_DNA"/>
</dbReference>
<organism evidence="2 3">
    <name type="scientific">Ancylobacter dichloromethanicus</name>
    <dbReference type="NCBI Taxonomy" id="518825"/>
    <lineage>
        <taxon>Bacteria</taxon>
        <taxon>Pseudomonadati</taxon>
        <taxon>Pseudomonadota</taxon>
        <taxon>Alphaproteobacteria</taxon>
        <taxon>Hyphomicrobiales</taxon>
        <taxon>Xanthobacteraceae</taxon>
        <taxon>Ancylobacter</taxon>
    </lineage>
</organism>
<accession>A0A9W6JAC9</accession>
<feature type="domain" description="Transposase Synechocystis PCC 6803" evidence="1">
    <location>
        <begin position="4"/>
        <end position="93"/>
    </location>
</feature>
<evidence type="ECO:0000313" key="2">
    <source>
        <dbReference type="EMBL" id="GLK73622.1"/>
    </source>
</evidence>
<dbReference type="Pfam" id="PF01710">
    <property type="entry name" value="HTH_Tnp_IS630"/>
    <property type="match status" value="1"/>
</dbReference>
<protein>
    <submittedName>
        <fullName evidence="2">Transposase</fullName>
    </submittedName>
</protein>
<dbReference type="SUPFAM" id="SSF46689">
    <property type="entry name" value="Homeodomain-like"/>
    <property type="match status" value="1"/>
</dbReference>
<name>A0A9W6JAC9_9HYPH</name>
<comment type="caution">
    <text evidence="2">The sequence shown here is derived from an EMBL/GenBank/DDBJ whole genome shotgun (WGS) entry which is preliminary data.</text>
</comment>
<sequence length="128" mass="14292">MARAYSDDLRVRVLEAVAAGASARSVAARFGIGVATAIIWARRARQDGERTARRQGKPRGSRLDAHEAFILAMIDAAKDITLNEMVARLKVERALAIERSALSTWLRSRGWTFKKSPPMRWSRSVRIS</sequence>
<proteinExistence type="predicted"/>
<evidence type="ECO:0000259" key="1">
    <source>
        <dbReference type="Pfam" id="PF01710"/>
    </source>
</evidence>
<dbReference type="InterPro" id="IPR009057">
    <property type="entry name" value="Homeodomain-like_sf"/>
</dbReference>
<gene>
    <name evidence="2" type="primary">TRm10-1a</name>
    <name evidence="2" type="ORF">GCM10017643_37400</name>
</gene>
<dbReference type="Proteomes" id="UP001143370">
    <property type="component" value="Unassembled WGS sequence"/>
</dbReference>
<reference evidence="2" key="1">
    <citation type="journal article" date="2014" name="Int. J. Syst. Evol. Microbiol.">
        <title>Complete genome sequence of Corynebacterium casei LMG S-19264T (=DSM 44701T), isolated from a smear-ripened cheese.</title>
        <authorList>
            <consortium name="US DOE Joint Genome Institute (JGI-PGF)"/>
            <person name="Walter F."/>
            <person name="Albersmeier A."/>
            <person name="Kalinowski J."/>
            <person name="Ruckert C."/>
        </authorList>
    </citation>
    <scope>NUCLEOTIDE SEQUENCE</scope>
    <source>
        <strain evidence="2">VKM B-2484</strain>
    </source>
</reference>
<dbReference type="AlphaFoldDB" id="A0A9W6JAC9"/>